<accession>A0A0H2RIV4</accession>
<name>A0A0H2RIV4_9AGAM</name>
<dbReference type="InParanoid" id="A0A0H2RIV4"/>
<dbReference type="EMBL" id="KQ086058">
    <property type="protein sequence ID" value="KLO09368.1"/>
    <property type="molecule type" value="Genomic_DNA"/>
</dbReference>
<dbReference type="AlphaFoldDB" id="A0A0H2RIV4"/>
<gene>
    <name evidence="1" type="ORF">SCHPADRAFT_570025</name>
</gene>
<evidence type="ECO:0000313" key="2">
    <source>
        <dbReference type="Proteomes" id="UP000053477"/>
    </source>
</evidence>
<sequence>MPHRLAQLRRRCGATRPRARGASALSCAFGGGALLIPQDHSRPVLRTFVGCFIARWIAQCARPNSSLSSTAALTYTVSTNTHGPQIVRETHVRDLHSYLYLQPFDSSTPYLSSLATQILFGELRSNSDIPPHLPLRHSDRRGEEKRG</sequence>
<keyword evidence="2" id="KW-1185">Reference proteome</keyword>
<organism evidence="1 2">
    <name type="scientific">Schizopora paradoxa</name>
    <dbReference type="NCBI Taxonomy" id="27342"/>
    <lineage>
        <taxon>Eukaryota</taxon>
        <taxon>Fungi</taxon>
        <taxon>Dikarya</taxon>
        <taxon>Basidiomycota</taxon>
        <taxon>Agaricomycotina</taxon>
        <taxon>Agaricomycetes</taxon>
        <taxon>Hymenochaetales</taxon>
        <taxon>Schizoporaceae</taxon>
        <taxon>Schizopora</taxon>
    </lineage>
</organism>
<evidence type="ECO:0000313" key="1">
    <source>
        <dbReference type="EMBL" id="KLO09368.1"/>
    </source>
</evidence>
<dbReference type="Proteomes" id="UP000053477">
    <property type="component" value="Unassembled WGS sequence"/>
</dbReference>
<reference evidence="1 2" key="1">
    <citation type="submission" date="2015-04" db="EMBL/GenBank/DDBJ databases">
        <title>Complete genome sequence of Schizopora paradoxa KUC8140, a cosmopolitan wood degrader in East Asia.</title>
        <authorList>
            <consortium name="DOE Joint Genome Institute"/>
            <person name="Min B."/>
            <person name="Park H."/>
            <person name="Jang Y."/>
            <person name="Kim J.-J."/>
            <person name="Kim K.H."/>
            <person name="Pangilinan J."/>
            <person name="Lipzen A."/>
            <person name="Riley R."/>
            <person name="Grigoriev I.V."/>
            <person name="Spatafora J.W."/>
            <person name="Choi I.-G."/>
        </authorList>
    </citation>
    <scope>NUCLEOTIDE SEQUENCE [LARGE SCALE GENOMIC DNA]</scope>
    <source>
        <strain evidence="1 2">KUC8140</strain>
    </source>
</reference>
<protein>
    <submittedName>
        <fullName evidence="1">Uncharacterized protein</fullName>
    </submittedName>
</protein>
<proteinExistence type="predicted"/>